<proteinExistence type="predicted"/>
<name>A0A0H5QLC7_9EUKA</name>
<feature type="non-terminal residue" evidence="1">
    <location>
        <position position="115"/>
    </location>
</feature>
<dbReference type="AlphaFoldDB" id="A0A0H5QLC7"/>
<dbReference type="EMBL" id="HACM01002498">
    <property type="protein sequence ID" value="CRZ02940.1"/>
    <property type="molecule type" value="Transcribed_RNA"/>
</dbReference>
<sequence length="115" mass="13075">IPIDSEMWPSKEFLENLVPDDNRISHQFGDNSLMNEWDSGPGSKIDKSHIRMDSQQLSQVRKNKCLIDLNRISIDSEISPSKDFLESFVPDNTNAQLFDDSSSRNLADWTLSTSS</sequence>
<protein>
    <submittedName>
        <fullName evidence="1">Uncharacterized protein</fullName>
    </submittedName>
</protein>
<reference evidence="1" key="1">
    <citation type="submission" date="2015-04" db="EMBL/GenBank/DDBJ databases">
        <title>The genome sequence of the plant pathogenic Rhizarian Plasmodiophora brassicae reveals insights in its biotrophic life cycle and the origin of chitin synthesis.</title>
        <authorList>
            <person name="Schwelm A."/>
            <person name="Fogelqvist J."/>
            <person name="Knaust A."/>
            <person name="Julke S."/>
            <person name="Lilja T."/>
            <person name="Dhandapani V."/>
            <person name="Bonilla-Rosso G."/>
            <person name="Karlsson M."/>
            <person name="Shevchenko A."/>
            <person name="Choi S.R."/>
            <person name="Kim H.G."/>
            <person name="Park J.Y."/>
            <person name="Lim Y.P."/>
            <person name="Ludwig-Muller J."/>
            <person name="Dixelius C."/>
        </authorList>
    </citation>
    <scope>NUCLEOTIDE SEQUENCE</scope>
    <source>
        <tissue evidence="1">Potato root galls</tissue>
    </source>
</reference>
<evidence type="ECO:0000313" key="1">
    <source>
        <dbReference type="EMBL" id="CRZ02940.1"/>
    </source>
</evidence>
<organism evidence="1">
    <name type="scientific">Spongospora subterranea</name>
    <dbReference type="NCBI Taxonomy" id="70186"/>
    <lineage>
        <taxon>Eukaryota</taxon>
        <taxon>Sar</taxon>
        <taxon>Rhizaria</taxon>
        <taxon>Endomyxa</taxon>
        <taxon>Phytomyxea</taxon>
        <taxon>Plasmodiophorida</taxon>
        <taxon>Plasmodiophoridae</taxon>
        <taxon>Spongospora</taxon>
    </lineage>
</organism>
<accession>A0A0H5QLC7</accession>
<feature type="non-terminal residue" evidence="1">
    <location>
        <position position="1"/>
    </location>
</feature>